<keyword evidence="1" id="KW-0808">Transferase</keyword>
<evidence type="ECO:0000313" key="2">
    <source>
        <dbReference type="Proteomes" id="UP000008130"/>
    </source>
</evidence>
<dbReference type="SUPFAM" id="SSF53335">
    <property type="entry name" value="S-adenosyl-L-methionine-dependent methyltransferases"/>
    <property type="match status" value="1"/>
</dbReference>
<dbReference type="KEGG" id="pgv:SL003B_3925"/>
<dbReference type="OrthoDB" id="7273451at2"/>
<proteinExistence type="predicted"/>
<keyword evidence="2" id="KW-1185">Reference proteome</keyword>
<dbReference type="STRING" id="991905.SL003B_3925"/>
<dbReference type="AlphaFoldDB" id="F2J5H5"/>
<dbReference type="eggNOG" id="COG2890">
    <property type="taxonomic scope" value="Bacteria"/>
</dbReference>
<dbReference type="GO" id="GO:0016740">
    <property type="term" value="F:transferase activity"/>
    <property type="evidence" value="ECO:0007669"/>
    <property type="project" value="UniProtKB-KW"/>
</dbReference>
<dbReference type="EMBL" id="CP002568">
    <property type="protein sequence ID" value="ADZ72345.1"/>
    <property type="molecule type" value="Genomic_DNA"/>
</dbReference>
<evidence type="ECO:0000313" key="1">
    <source>
        <dbReference type="EMBL" id="ADZ72345.1"/>
    </source>
</evidence>
<dbReference type="Gene3D" id="3.40.50.150">
    <property type="entry name" value="Vaccinia Virus protein VP39"/>
    <property type="match status" value="1"/>
</dbReference>
<organism evidence="1 2">
    <name type="scientific">Polymorphum gilvum (strain LMG 25793 / CGMCC 1.9160 / SL003B-26A1)</name>
    <dbReference type="NCBI Taxonomy" id="991905"/>
    <lineage>
        <taxon>Bacteria</taxon>
        <taxon>Pseudomonadati</taxon>
        <taxon>Pseudomonadota</taxon>
        <taxon>Alphaproteobacteria</taxon>
        <taxon>Rhodobacterales</taxon>
        <taxon>Paracoccaceae</taxon>
        <taxon>Polymorphum</taxon>
    </lineage>
</organism>
<gene>
    <name evidence="1" type="ordered locus">SL003B_3925</name>
</gene>
<dbReference type="HOGENOM" id="CLU_047561_0_0_5"/>
<sequence>MTGFSAEWLALREPADRAARNLDIEAAFIAALPQDGPVRLVDLASGTGATVRALTERLPRPQVWVLTDDDPTLLAEARRNADATMPASVTVEERRIDLSADLARLEFDGFHGVTTSAFLDLVSRRFLDTLADRLAAAHVPVLASLTYDGRVACTPAHPVDEPVRRAVNAHQKGNKGFGPALGRDAAGTCSGILAARGFTVRTGPSDWLIGPEEHAFQDQLVRGWFAAAREMMSKVELDAAALDDWLAFRLDAIGRGRSTICVGHIDLAAVPV</sequence>
<dbReference type="RefSeq" id="WP_013654654.1">
    <property type="nucleotide sequence ID" value="NC_015259.1"/>
</dbReference>
<protein>
    <submittedName>
        <fullName evidence="1">Glycosyl transferase, group 1, putative</fullName>
    </submittedName>
</protein>
<name>F2J5H5_POLGS</name>
<accession>F2J5H5</accession>
<dbReference type="InterPro" id="IPR029063">
    <property type="entry name" value="SAM-dependent_MTases_sf"/>
</dbReference>
<dbReference type="Proteomes" id="UP000008130">
    <property type="component" value="Chromosome"/>
</dbReference>
<dbReference type="PATRIC" id="fig|991905.3.peg.4044"/>
<reference evidence="1 2" key="1">
    <citation type="journal article" date="2011" name="J. Bacteriol.">
        <title>Complete genome sequence of Polymorphum gilvum SL003B-26A1T, a crude oil-degrading bacterium from oil-polluted saline soil.</title>
        <authorList>
            <person name="Li S.G."/>
            <person name="Tang Y.Q."/>
            <person name="Nie Y."/>
            <person name="Cai M."/>
            <person name="Wu X.L."/>
        </authorList>
    </citation>
    <scope>NUCLEOTIDE SEQUENCE [LARGE SCALE GENOMIC DNA]</scope>
    <source>
        <strain evidence="2">LMG 25793 / CGMCC 1.9160 / SL003B-26A1</strain>
    </source>
</reference>